<proteinExistence type="predicted"/>
<accession>A0AAU7VMS6</accession>
<reference evidence="1" key="1">
    <citation type="journal article" date="2013" name="Extremophiles">
        <title>Proteinivorax tanatarense gen. nov., sp. nov., an anaerobic, haloalkaliphilic, proteolytic bacterium isolated from a decaying algal bloom, and proposal of Proteinivoraceae fam. nov.</title>
        <authorList>
            <person name="Kevbrin V."/>
            <person name="Boltyanskaya Y."/>
            <person name="Zhilina T."/>
            <person name="Kolganova T."/>
            <person name="Lavrentjeva E."/>
            <person name="Kuznetsov B."/>
        </authorList>
    </citation>
    <scope>NUCLEOTIDE SEQUENCE</scope>
    <source>
        <strain evidence="1">Z-910T</strain>
    </source>
</reference>
<evidence type="ECO:0000313" key="1">
    <source>
        <dbReference type="EMBL" id="XBX75360.1"/>
    </source>
</evidence>
<reference evidence="1" key="2">
    <citation type="submission" date="2024-06" db="EMBL/GenBank/DDBJ databases">
        <authorList>
            <person name="Petrova K.O."/>
            <person name="Toshchakov S.V."/>
            <person name="Boltjanskaja Y.V."/>
            <person name="Kevbrin V."/>
        </authorList>
    </citation>
    <scope>NUCLEOTIDE SEQUENCE</scope>
    <source>
        <strain evidence="1">Z-910T</strain>
    </source>
</reference>
<dbReference type="EMBL" id="CP158367">
    <property type="protein sequence ID" value="XBX75360.1"/>
    <property type="molecule type" value="Genomic_DNA"/>
</dbReference>
<organism evidence="1">
    <name type="scientific">Proteinivorax tanatarense</name>
    <dbReference type="NCBI Taxonomy" id="1260629"/>
    <lineage>
        <taxon>Bacteria</taxon>
        <taxon>Bacillati</taxon>
        <taxon>Bacillota</taxon>
        <taxon>Clostridia</taxon>
        <taxon>Eubacteriales</taxon>
        <taxon>Proteinivoracaceae</taxon>
        <taxon>Proteinivorax</taxon>
    </lineage>
</organism>
<dbReference type="AlphaFoldDB" id="A0AAU7VMS6"/>
<sequence>MKSTPILGVISIAFIFILLATSLGNSDVAEPELQSMRVESSLDRYGSEEVIHVNIKNISDNKILFGDNFMGLKMFERLSAERWERYYPDVDIKNTITSLEPKEEVDLEIRCVGIEPGEYKLVFEGWEKGNHNSIISQDVDVIITPYPKIKVESEKTDYRPRDTIELTVINDRLQDITFPDSTLGMELYIQDGDEWVLIPSPMYKDYIELVLSPGQMYELSIPPLRGTGRYKFMFYGVDSEDRVITAEKEISIKRR</sequence>
<protein>
    <submittedName>
        <fullName evidence="1">Uncharacterized protein</fullName>
    </submittedName>
</protein>
<gene>
    <name evidence="1" type="ORF">PRVXT_000479</name>
</gene>
<dbReference type="RefSeq" id="WP_350344105.1">
    <property type="nucleotide sequence ID" value="NZ_CP158367.1"/>
</dbReference>
<name>A0AAU7VMS6_9FIRM</name>